<dbReference type="InterPro" id="IPR039420">
    <property type="entry name" value="WalR-like"/>
</dbReference>
<evidence type="ECO:0000256" key="2">
    <source>
        <dbReference type="PROSITE-ProRule" id="PRU00169"/>
    </source>
</evidence>
<dbReference type="EMBL" id="JACJTE010000004">
    <property type="protein sequence ID" value="MBD2560227.1"/>
    <property type="molecule type" value="Genomic_DNA"/>
</dbReference>
<dbReference type="Pfam" id="PF00486">
    <property type="entry name" value="Trans_reg_C"/>
    <property type="match status" value="1"/>
</dbReference>
<evidence type="ECO:0000259" key="4">
    <source>
        <dbReference type="PROSITE" id="PS50110"/>
    </source>
</evidence>
<evidence type="ECO:0000256" key="3">
    <source>
        <dbReference type="PROSITE-ProRule" id="PRU01091"/>
    </source>
</evidence>
<dbReference type="InterPro" id="IPR016032">
    <property type="entry name" value="Sig_transdc_resp-reg_C-effctor"/>
</dbReference>
<dbReference type="RefSeq" id="WP_190892010.1">
    <property type="nucleotide sequence ID" value="NZ_JACJTE010000004.1"/>
</dbReference>
<sequence>MRILLVDDEVELTEPLSRLLTREGYTVDAAYDGTSGNEHAQAGNYDLLILDWMLPGKTGLEICQQLRRQGKTTPVLFLTAKDTLDDRVQGLDAGADDYLVKPFELRELLARVRALLRRSGSQTYETTTGRLTVADLELDCENQVAYRQGRIIELSQKESQLLQYFMEHTGQLMTHAQIMQNLWQEEEQPSSNVIAALIRLLRRKIEVGRETALIHTVYGKGYRFGASSVESTPSLGDAARTGNSKFKI</sequence>
<dbReference type="Gene3D" id="3.40.50.2300">
    <property type="match status" value="1"/>
</dbReference>
<protein>
    <submittedName>
        <fullName evidence="6">Response regulator transcription factor</fullName>
    </submittedName>
</protein>
<dbReference type="Proteomes" id="UP000604661">
    <property type="component" value="Unassembled WGS sequence"/>
</dbReference>
<dbReference type="SUPFAM" id="SSF52172">
    <property type="entry name" value="CheY-like"/>
    <property type="match status" value="1"/>
</dbReference>
<dbReference type="SUPFAM" id="SSF46894">
    <property type="entry name" value="C-terminal effector domain of the bipartite response regulators"/>
    <property type="match status" value="1"/>
</dbReference>
<dbReference type="CDD" id="cd19935">
    <property type="entry name" value="REC_OmpR_CusR-like"/>
    <property type="match status" value="1"/>
</dbReference>
<gene>
    <name evidence="6" type="ORF">H6G95_06250</name>
</gene>
<keyword evidence="7" id="KW-1185">Reference proteome</keyword>
<dbReference type="PANTHER" id="PTHR48111">
    <property type="entry name" value="REGULATOR OF RPOS"/>
    <property type="match status" value="1"/>
</dbReference>
<feature type="domain" description="OmpR/PhoB-type" evidence="5">
    <location>
        <begin position="128"/>
        <end position="226"/>
    </location>
</feature>
<feature type="DNA-binding region" description="OmpR/PhoB-type" evidence="3">
    <location>
        <begin position="128"/>
        <end position="226"/>
    </location>
</feature>
<dbReference type="SMART" id="SM00448">
    <property type="entry name" value="REC"/>
    <property type="match status" value="1"/>
</dbReference>
<dbReference type="InterPro" id="IPR049767">
    <property type="entry name" value="RppA"/>
</dbReference>
<dbReference type="InterPro" id="IPR001789">
    <property type="entry name" value="Sig_transdc_resp-reg_receiver"/>
</dbReference>
<dbReference type="InterPro" id="IPR001867">
    <property type="entry name" value="OmpR/PhoB-type_DNA-bd"/>
</dbReference>
<name>A0ABR8ET25_NOSLI</name>
<feature type="modified residue" description="4-aspartylphosphate" evidence="2">
    <location>
        <position position="51"/>
    </location>
</feature>
<keyword evidence="2" id="KW-0597">Phosphoprotein</keyword>
<accession>A0ABR8ET25</accession>
<keyword evidence="1 3" id="KW-0238">DNA-binding</keyword>
<dbReference type="Gene3D" id="1.10.10.10">
    <property type="entry name" value="Winged helix-like DNA-binding domain superfamily/Winged helix DNA-binding domain"/>
    <property type="match status" value="1"/>
</dbReference>
<proteinExistence type="predicted"/>
<dbReference type="CDD" id="cd00383">
    <property type="entry name" value="trans_reg_C"/>
    <property type="match status" value="1"/>
</dbReference>
<evidence type="ECO:0000259" key="5">
    <source>
        <dbReference type="PROSITE" id="PS51755"/>
    </source>
</evidence>
<dbReference type="SMART" id="SM00862">
    <property type="entry name" value="Trans_reg_C"/>
    <property type="match status" value="1"/>
</dbReference>
<dbReference type="Pfam" id="PF00072">
    <property type="entry name" value="Response_reg"/>
    <property type="match status" value="1"/>
</dbReference>
<dbReference type="PROSITE" id="PS51755">
    <property type="entry name" value="OMPR_PHOB"/>
    <property type="match status" value="1"/>
</dbReference>
<evidence type="ECO:0000313" key="7">
    <source>
        <dbReference type="Proteomes" id="UP000604661"/>
    </source>
</evidence>
<dbReference type="PROSITE" id="PS50110">
    <property type="entry name" value="RESPONSE_REGULATORY"/>
    <property type="match status" value="1"/>
</dbReference>
<organism evidence="6 7">
    <name type="scientific">Nostoc linckia FACHB-391</name>
    <dbReference type="NCBI Taxonomy" id="2692906"/>
    <lineage>
        <taxon>Bacteria</taxon>
        <taxon>Bacillati</taxon>
        <taxon>Cyanobacteriota</taxon>
        <taxon>Cyanophyceae</taxon>
        <taxon>Nostocales</taxon>
        <taxon>Nostocaceae</taxon>
        <taxon>Nostoc</taxon>
    </lineage>
</organism>
<evidence type="ECO:0000313" key="6">
    <source>
        <dbReference type="EMBL" id="MBD2560227.1"/>
    </source>
</evidence>
<dbReference type="InterPro" id="IPR036388">
    <property type="entry name" value="WH-like_DNA-bd_sf"/>
</dbReference>
<comment type="caution">
    <text evidence="6">The sequence shown here is derived from an EMBL/GenBank/DDBJ whole genome shotgun (WGS) entry which is preliminary data.</text>
</comment>
<dbReference type="NCBIfam" id="NF041734">
    <property type="entry name" value="resp_reg_RppA"/>
    <property type="match status" value="1"/>
</dbReference>
<reference evidence="6 7" key="1">
    <citation type="journal article" date="2020" name="ISME J.">
        <title>Comparative genomics reveals insights into cyanobacterial evolution and habitat adaptation.</title>
        <authorList>
            <person name="Chen M.Y."/>
            <person name="Teng W.K."/>
            <person name="Zhao L."/>
            <person name="Hu C.X."/>
            <person name="Zhou Y.K."/>
            <person name="Han B.P."/>
            <person name="Song L.R."/>
            <person name="Shu W.S."/>
        </authorList>
    </citation>
    <scope>NUCLEOTIDE SEQUENCE [LARGE SCALE GENOMIC DNA]</scope>
    <source>
        <strain evidence="6 7">FACHB-391</strain>
    </source>
</reference>
<dbReference type="InterPro" id="IPR011006">
    <property type="entry name" value="CheY-like_superfamily"/>
</dbReference>
<feature type="domain" description="Response regulatory" evidence="4">
    <location>
        <begin position="2"/>
        <end position="116"/>
    </location>
</feature>
<evidence type="ECO:0000256" key="1">
    <source>
        <dbReference type="ARBA" id="ARBA00023125"/>
    </source>
</evidence>
<dbReference type="PANTHER" id="PTHR48111:SF5">
    <property type="entry name" value="RESPONSE REGULATOR RPPA"/>
    <property type="match status" value="1"/>
</dbReference>
<dbReference type="Gene3D" id="6.10.250.690">
    <property type="match status" value="1"/>
</dbReference>